<dbReference type="Proteomes" id="UP000798662">
    <property type="component" value="Chromosome 2"/>
</dbReference>
<evidence type="ECO:0000313" key="1">
    <source>
        <dbReference type="EMBL" id="KAK1863104.1"/>
    </source>
</evidence>
<dbReference type="EMBL" id="CM020619">
    <property type="protein sequence ID" value="KAK1863104.1"/>
    <property type="molecule type" value="Genomic_DNA"/>
</dbReference>
<proteinExistence type="predicted"/>
<reference evidence="1" key="1">
    <citation type="submission" date="2019-11" db="EMBL/GenBank/DDBJ databases">
        <title>Nori genome reveals adaptations in red seaweeds to the harsh intertidal environment.</title>
        <authorList>
            <person name="Wang D."/>
            <person name="Mao Y."/>
        </authorList>
    </citation>
    <scope>NUCLEOTIDE SEQUENCE</scope>
    <source>
        <tissue evidence="1">Gametophyte</tissue>
    </source>
</reference>
<protein>
    <submittedName>
        <fullName evidence="1">Uncharacterized protein</fullName>
    </submittedName>
</protein>
<keyword evidence="2" id="KW-1185">Reference proteome</keyword>
<evidence type="ECO:0000313" key="2">
    <source>
        <dbReference type="Proteomes" id="UP000798662"/>
    </source>
</evidence>
<comment type="caution">
    <text evidence="1">The sequence shown here is derived from an EMBL/GenBank/DDBJ whole genome shotgun (WGS) entry which is preliminary data.</text>
</comment>
<accession>A0ACC3BYH9</accession>
<organism evidence="1 2">
    <name type="scientific">Pyropia yezoensis</name>
    <name type="common">Susabi-nori</name>
    <name type="synonym">Porphyra yezoensis</name>
    <dbReference type="NCBI Taxonomy" id="2788"/>
    <lineage>
        <taxon>Eukaryota</taxon>
        <taxon>Rhodophyta</taxon>
        <taxon>Bangiophyceae</taxon>
        <taxon>Bangiales</taxon>
        <taxon>Bangiaceae</taxon>
        <taxon>Pyropia</taxon>
    </lineage>
</organism>
<name>A0ACC3BYH9_PYRYE</name>
<sequence>MDPASPPSVRAAIRAVLARFFATPPPDMYATSAVEAAYEAARDTGVLVTVASPRVTFHHTFPSSRHGRFPSLVAVLRRAVVEAAAAGSPLPNATFLVIVNDGSHPAAAAFGPARHWRSWTRLIPAPLGNSRGAGAGYGTEFSGWDAHVARDLVPSRAAYPWEGKIPRALFRGNLAMQTHALGTCNVGRCARATSWRDVARGAAWTAARGHPDVLDVGFTGSSAGRSGLPAALAGAPPAVAPVPFLEQQAWRALLVVGSNQDWAERVRPLLFLGSVLLLHGAETVEWFTPLLRPWVHYVPVGLHFGDLAAAARWAVAPDGGGRAMVDRMNALAGGVLTEAVMVDYWAEAVRLYAARQAAADAAEAAAREANRKWETKADGGGRR</sequence>
<gene>
    <name evidence="1" type="ORF">I4F81_005667</name>
</gene>